<reference evidence="2" key="1">
    <citation type="submission" date="2016-10" db="EMBL/GenBank/DDBJ databases">
        <authorList>
            <person name="de Groot N.N."/>
        </authorList>
    </citation>
    <scope>NUCLEOTIDE SEQUENCE</scope>
</reference>
<gene>
    <name evidence="2" type="ORF">MNB_SV-13-2041</name>
</gene>
<sequence>MVVFKEISKGFSTHPVFTSTYNSLNDEEFVKAIYVNALGREGDSEGNKQ</sequence>
<dbReference type="AlphaFoldDB" id="A0A1W1CZW1"/>
<accession>A0A1W1CZW1</accession>
<dbReference type="Pfam" id="PF13946">
    <property type="entry name" value="DUF4214"/>
    <property type="match status" value="1"/>
</dbReference>
<dbReference type="InterPro" id="IPR025282">
    <property type="entry name" value="DUF4214"/>
</dbReference>
<protein>
    <recommendedName>
        <fullName evidence="1">DUF4214 domain-containing protein</fullName>
    </recommendedName>
</protein>
<evidence type="ECO:0000259" key="1">
    <source>
        <dbReference type="Pfam" id="PF13946"/>
    </source>
</evidence>
<name>A0A1W1CZW1_9ZZZZ</name>
<dbReference type="EMBL" id="FPHM01000236">
    <property type="protein sequence ID" value="SFV71390.1"/>
    <property type="molecule type" value="Genomic_DNA"/>
</dbReference>
<evidence type="ECO:0000313" key="2">
    <source>
        <dbReference type="EMBL" id="SFV71390.1"/>
    </source>
</evidence>
<proteinExistence type="predicted"/>
<organism evidence="2">
    <name type="scientific">hydrothermal vent metagenome</name>
    <dbReference type="NCBI Taxonomy" id="652676"/>
    <lineage>
        <taxon>unclassified sequences</taxon>
        <taxon>metagenomes</taxon>
        <taxon>ecological metagenomes</taxon>
    </lineage>
</organism>
<feature type="domain" description="DUF4214" evidence="1">
    <location>
        <begin position="11"/>
        <end position="47"/>
    </location>
</feature>